<accession>A0A369TA87</accession>
<feature type="domain" description="Aldehyde oxidase/xanthine dehydrogenase a/b hammerhead" evidence="3">
    <location>
        <begin position="20"/>
        <end position="135"/>
    </location>
</feature>
<dbReference type="InterPro" id="IPR008274">
    <property type="entry name" value="AldOxase/xan_DH_MoCoBD1"/>
</dbReference>
<proteinExistence type="predicted"/>
<evidence type="ECO:0000259" key="3">
    <source>
        <dbReference type="SMART" id="SM01008"/>
    </source>
</evidence>
<keyword evidence="2" id="KW-0560">Oxidoreductase</keyword>
<dbReference type="InterPro" id="IPR046867">
    <property type="entry name" value="AldOxase/xan_DH_MoCoBD2"/>
</dbReference>
<reference evidence="4 5" key="1">
    <citation type="submission" date="2018-07" db="EMBL/GenBank/DDBJ databases">
        <title>Venubactetium sediminum gen. nov., sp. nov., isolated from a marine solar saltern.</title>
        <authorList>
            <person name="Wang S."/>
        </authorList>
    </citation>
    <scope>NUCLEOTIDE SEQUENCE [LARGE SCALE GENOMIC DNA]</scope>
    <source>
        <strain evidence="4 5">WD2A32</strain>
    </source>
</reference>
<keyword evidence="5" id="KW-1185">Reference proteome</keyword>
<dbReference type="SMART" id="SM01008">
    <property type="entry name" value="Ald_Xan_dh_C"/>
    <property type="match status" value="1"/>
</dbReference>
<evidence type="ECO:0000313" key="4">
    <source>
        <dbReference type="EMBL" id="RDD62200.1"/>
    </source>
</evidence>
<evidence type="ECO:0000256" key="1">
    <source>
        <dbReference type="ARBA" id="ARBA00022505"/>
    </source>
</evidence>
<dbReference type="RefSeq" id="WP_114581714.1">
    <property type="nucleotide sequence ID" value="NZ_QPMH01000006.1"/>
</dbReference>
<dbReference type="Pfam" id="PF02738">
    <property type="entry name" value="MoCoBD_1"/>
    <property type="match status" value="1"/>
</dbReference>
<dbReference type="PANTHER" id="PTHR11908:SF132">
    <property type="entry name" value="ALDEHYDE OXIDASE 1-RELATED"/>
    <property type="match status" value="1"/>
</dbReference>
<gene>
    <name evidence="4" type="ORF">DRB17_08155</name>
</gene>
<dbReference type="InterPro" id="IPR016208">
    <property type="entry name" value="Ald_Oxase/xanthine_DH-like"/>
</dbReference>
<evidence type="ECO:0000313" key="5">
    <source>
        <dbReference type="Proteomes" id="UP000253941"/>
    </source>
</evidence>
<dbReference type="InterPro" id="IPR037165">
    <property type="entry name" value="AldOxase/xan_DH_Mopterin-bd_sf"/>
</dbReference>
<dbReference type="PANTHER" id="PTHR11908">
    <property type="entry name" value="XANTHINE DEHYDROGENASE"/>
    <property type="match status" value="1"/>
</dbReference>
<dbReference type="SUPFAM" id="SSF54665">
    <property type="entry name" value="CO dehydrogenase molybdoprotein N-domain-like"/>
    <property type="match status" value="1"/>
</dbReference>
<dbReference type="Gene3D" id="3.90.1170.50">
    <property type="entry name" value="Aldehyde oxidase/xanthine dehydrogenase, a/b hammerhead"/>
    <property type="match status" value="1"/>
</dbReference>
<dbReference type="Proteomes" id="UP000253941">
    <property type="component" value="Unassembled WGS sequence"/>
</dbReference>
<dbReference type="NCBIfam" id="NF040766">
    <property type="entry name" value="CODH_aero_grp5"/>
    <property type="match status" value="1"/>
</dbReference>
<organism evidence="4 5">
    <name type="scientific">Ferruginivarius sediminum</name>
    <dbReference type="NCBI Taxonomy" id="2661937"/>
    <lineage>
        <taxon>Bacteria</taxon>
        <taxon>Pseudomonadati</taxon>
        <taxon>Pseudomonadota</taxon>
        <taxon>Alphaproteobacteria</taxon>
        <taxon>Rhodospirillales</taxon>
        <taxon>Rhodospirillaceae</taxon>
        <taxon>Ferruginivarius</taxon>
    </lineage>
</organism>
<dbReference type="SUPFAM" id="SSF56003">
    <property type="entry name" value="Molybdenum cofactor-binding domain"/>
    <property type="match status" value="1"/>
</dbReference>
<keyword evidence="1" id="KW-0500">Molybdenum</keyword>
<dbReference type="GO" id="GO:0005506">
    <property type="term" value="F:iron ion binding"/>
    <property type="evidence" value="ECO:0007669"/>
    <property type="project" value="InterPro"/>
</dbReference>
<dbReference type="GO" id="GO:0016491">
    <property type="term" value="F:oxidoreductase activity"/>
    <property type="evidence" value="ECO:0007669"/>
    <property type="project" value="UniProtKB-KW"/>
</dbReference>
<name>A0A369TA87_9PROT</name>
<dbReference type="AlphaFoldDB" id="A0A369TA87"/>
<evidence type="ECO:0000256" key="2">
    <source>
        <dbReference type="ARBA" id="ARBA00023002"/>
    </source>
</evidence>
<dbReference type="InterPro" id="IPR000674">
    <property type="entry name" value="Ald_Oxase/Xan_DH_a/b"/>
</dbReference>
<dbReference type="Gene3D" id="3.30.365.10">
    <property type="entry name" value="Aldehyde oxidase/xanthine dehydrogenase, molybdopterin binding domain"/>
    <property type="match status" value="4"/>
</dbReference>
<dbReference type="Pfam" id="PF01315">
    <property type="entry name" value="Ald_Xan_dh_C"/>
    <property type="match status" value="1"/>
</dbReference>
<dbReference type="EMBL" id="QPMH01000006">
    <property type="protein sequence ID" value="RDD62200.1"/>
    <property type="molecule type" value="Genomic_DNA"/>
</dbReference>
<dbReference type="Pfam" id="PF20256">
    <property type="entry name" value="MoCoBD_2"/>
    <property type="match status" value="1"/>
</dbReference>
<protein>
    <submittedName>
        <fullName evidence="4">Xanthine dehydrogenase family protein molybdopterin-binding subunit</fullName>
    </submittedName>
</protein>
<sequence>MSTRQFGAKISRNIDPELLRGEGKFTDDIPLPGALHAAFVRSPFARARIEAIDTSDALACPGVVAVYTCDNIEHLDRELPLLIPHPSMNNARTQRPLAREDVYYVGQPVAMVVAVNRYVAEDAALLVDVDYDALDVELDMEKAILDDAPLVHPSHPNNIAADFTQVSGNPDTAIAAAEHVTKLRVQVDRSTAAPMECRTVAAWFDHVSSELTVWDGTQAPIGVRGGLASLFDLDEDKVRVIAPHVGGGFGQKVMFPYADEILVPYAAINLGKPIKYIEDRRENFIGSNQERTQIHTIELYATKSGEVLALSDDFLHDTGAFIPYGIAVAQVASTSIAGPYRIPNIRVRFRAVYTPTVPVTPYRGCGRPQACFAIERAMDQLADELGIDRFEIRRRNLIRDDEFPYARDGLLFADGLQVKHDSGQYLRALEMAREAIGWDDFPAKQAEARAEGRYLGLGLAFYVEGTGLGPYEGGHIKIHPITGKVYVNTGLAGQGQGHETSFAQIVADQLGVNVSDVIFREGDTGAYDWGVATFASRAAVVSGNAIYKAAKVVRQQLVEAAANMLEAPTDEIELTDGYASVKGTNRKIAYSTIATATNPLRYAFNEAAQIATQFAPASKHDGPPLAEGQHPGLEATDYFSPSCATWAYGVHAAIVEIDPVTCRVVFHKYVCIHDCGNMINPTIVEGQVMGGLAQGIGGALFEHIEFDDDGNLTNANFVDFLIPYATEIPDIEIQHLETPSPLNPLGVKGVGEAGCIAVGATVASGLADAVSHVSGSKFHYTPVTPDMILEALPQGTAQPPD</sequence>
<dbReference type="InterPro" id="IPR036856">
    <property type="entry name" value="Ald_Oxase/Xan_DH_a/b_sf"/>
</dbReference>
<comment type="caution">
    <text evidence="4">The sequence shown here is derived from an EMBL/GenBank/DDBJ whole genome shotgun (WGS) entry which is preliminary data.</text>
</comment>